<dbReference type="SUPFAM" id="SSF53743">
    <property type="entry name" value="FucI/AraA N-terminal and middle domains"/>
    <property type="match status" value="1"/>
</dbReference>
<sequence>RKYNEEDVDAIVFCPIIWTNDAPVVAFLQEAKKVPIIMWAYDPYRGFPDYFKIEEWLRASSPVSVQQSSNIFKRYNWEYEVVFGNEKEKETLKEVKAFIRAAVVKKSLKGTRIAVLPSPCRVVISSWFDEFFFLEKFGIEIDYIPVATYGEVVKGIKQKDAAEYVRFLKTNYPVEGVDDDTLLASAKQALAFVKIIEEYQLSGIALEDFNEDIYRILGFRPHLYHPRIGELGCTIGFEADVPGVLATIIVSRLAGQIGMFNEFFSVDRYKNTILMGHPGHGEIRVGDPSTYVVTYDLEFDASRNRGAWLSYRAKAGEMTFLNFTPEYGKLKATVFTGDSMAGPRIMEGYSHMLVKFSSDVVQLFKRIVELGLMQHWGTVHGNIVPELNCFFKQIELELQTL</sequence>
<evidence type="ECO:0000256" key="2">
    <source>
        <dbReference type="ARBA" id="ARBA00023277"/>
    </source>
</evidence>
<accession>A0A0F9BVP7</accession>
<proteinExistence type="predicted"/>
<evidence type="ECO:0000313" key="3">
    <source>
        <dbReference type="EMBL" id="KKL18027.1"/>
    </source>
</evidence>
<gene>
    <name evidence="3" type="ORF">LCGC14_2479630</name>
</gene>
<dbReference type="GO" id="GO:0005996">
    <property type="term" value="P:monosaccharide metabolic process"/>
    <property type="evidence" value="ECO:0007669"/>
    <property type="project" value="InterPro"/>
</dbReference>
<protein>
    <recommendedName>
        <fullName evidence="4">L-fucose isomerase C-terminal domain-containing protein</fullName>
    </recommendedName>
</protein>
<dbReference type="AlphaFoldDB" id="A0A0F9BVP7"/>
<evidence type="ECO:0008006" key="4">
    <source>
        <dbReference type="Google" id="ProtNLM"/>
    </source>
</evidence>
<dbReference type="InterPro" id="IPR009015">
    <property type="entry name" value="Fucose_isomerase_N/cen_sf"/>
</dbReference>
<comment type="caution">
    <text evidence="3">The sequence shown here is derived from an EMBL/GenBank/DDBJ whole genome shotgun (WGS) entry which is preliminary data.</text>
</comment>
<feature type="non-terminal residue" evidence="3">
    <location>
        <position position="1"/>
    </location>
</feature>
<dbReference type="EMBL" id="LAZR01039028">
    <property type="protein sequence ID" value="KKL18027.1"/>
    <property type="molecule type" value="Genomic_DNA"/>
</dbReference>
<name>A0A0F9BVP7_9ZZZZ</name>
<keyword evidence="2" id="KW-0119">Carbohydrate metabolism</keyword>
<dbReference type="GO" id="GO:0005737">
    <property type="term" value="C:cytoplasm"/>
    <property type="evidence" value="ECO:0007669"/>
    <property type="project" value="InterPro"/>
</dbReference>
<organism evidence="3">
    <name type="scientific">marine sediment metagenome</name>
    <dbReference type="NCBI Taxonomy" id="412755"/>
    <lineage>
        <taxon>unclassified sequences</taxon>
        <taxon>metagenomes</taxon>
        <taxon>ecological metagenomes</taxon>
    </lineage>
</organism>
<reference evidence="3" key="1">
    <citation type="journal article" date="2015" name="Nature">
        <title>Complex archaea that bridge the gap between prokaryotes and eukaryotes.</title>
        <authorList>
            <person name="Spang A."/>
            <person name="Saw J.H."/>
            <person name="Jorgensen S.L."/>
            <person name="Zaremba-Niedzwiedzka K."/>
            <person name="Martijn J."/>
            <person name="Lind A.E."/>
            <person name="van Eijk R."/>
            <person name="Schleper C."/>
            <person name="Guy L."/>
            <person name="Ettema T.J."/>
        </authorList>
    </citation>
    <scope>NUCLEOTIDE SEQUENCE</scope>
</reference>
<dbReference type="PANTHER" id="PTHR36120:SF1">
    <property type="entry name" value="L-FUCOSE ISOMERASE C-TERMINAL DOMAIN-CONTAINING PROTEIN"/>
    <property type="match status" value="1"/>
</dbReference>
<dbReference type="GO" id="GO:0016861">
    <property type="term" value="F:intramolecular oxidoreductase activity, interconverting aldoses and ketoses"/>
    <property type="evidence" value="ECO:0007669"/>
    <property type="project" value="InterPro"/>
</dbReference>
<dbReference type="PANTHER" id="PTHR36120">
    <property type="entry name" value="FUCOSE ISOMERASE"/>
    <property type="match status" value="1"/>
</dbReference>
<keyword evidence="1" id="KW-0413">Isomerase</keyword>
<evidence type="ECO:0000256" key="1">
    <source>
        <dbReference type="ARBA" id="ARBA00023235"/>
    </source>
</evidence>